<accession>A0A2N3WJP9</accession>
<name>A0A2N3WJP9_9PSEU</name>
<protein>
    <submittedName>
        <fullName evidence="2">NUDIX domain-containing protein</fullName>
    </submittedName>
</protein>
<reference evidence="2 3" key="1">
    <citation type="submission" date="2017-12" db="EMBL/GenBank/DDBJ databases">
        <title>Sequencing the genomes of 1000 Actinobacteria strains.</title>
        <authorList>
            <person name="Klenk H.-P."/>
        </authorList>
    </citation>
    <scope>NUCLEOTIDE SEQUENCE [LARGE SCALE GENOMIC DNA]</scope>
    <source>
        <strain evidence="2 3">DSM 45165</strain>
    </source>
</reference>
<evidence type="ECO:0000313" key="3">
    <source>
        <dbReference type="Proteomes" id="UP000233750"/>
    </source>
</evidence>
<keyword evidence="3" id="KW-1185">Reference proteome</keyword>
<organism evidence="2 3">
    <name type="scientific">Amycolatopsis echigonensis</name>
    <dbReference type="NCBI Taxonomy" id="2576905"/>
    <lineage>
        <taxon>Bacteria</taxon>
        <taxon>Bacillati</taxon>
        <taxon>Actinomycetota</taxon>
        <taxon>Actinomycetes</taxon>
        <taxon>Pseudonocardiales</taxon>
        <taxon>Pseudonocardiaceae</taxon>
        <taxon>Amycolatopsis</taxon>
    </lineage>
</organism>
<dbReference type="RefSeq" id="WP_041759363.1">
    <property type="nucleotide sequence ID" value="NZ_PJMY01000003.1"/>
</dbReference>
<dbReference type="Pfam" id="PF00293">
    <property type="entry name" value="NUDIX"/>
    <property type="match status" value="1"/>
</dbReference>
<dbReference type="InterPro" id="IPR015797">
    <property type="entry name" value="NUDIX_hydrolase-like_dom_sf"/>
</dbReference>
<sequence>MDDIVVDGVDVAFSQNGQDWRVAWFPPPNPPPGTPHGAAAICVAGDRVVLVGTDGRTWGLPGGRPEPGESMIDTLRREVREEACATVTSCRLLGFSRGICVRGHEQGLVLVRSLWRAEVTVEPWEPRFEMAHRRLVPAAEAFGCLALPAGLRPLHRRAFTEAGLATDHGDAGDSPT</sequence>
<dbReference type="Proteomes" id="UP000233750">
    <property type="component" value="Unassembled WGS sequence"/>
</dbReference>
<dbReference type="SUPFAM" id="SSF55811">
    <property type="entry name" value="Nudix"/>
    <property type="match status" value="1"/>
</dbReference>
<dbReference type="OrthoDB" id="9814308at2"/>
<comment type="caution">
    <text evidence="2">The sequence shown here is derived from an EMBL/GenBank/DDBJ whole genome shotgun (WGS) entry which is preliminary data.</text>
</comment>
<dbReference type="PROSITE" id="PS51462">
    <property type="entry name" value="NUDIX"/>
    <property type="match status" value="1"/>
</dbReference>
<dbReference type="InterPro" id="IPR000086">
    <property type="entry name" value="NUDIX_hydrolase_dom"/>
</dbReference>
<proteinExistence type="predicted"/>
<dbReference type="EMBL" id="PJMY01000003">
    <property type="protein sequence ID" value="PKV94076.1"/>
    <property type="molecule type" value="Genomic_DNA"/>
</dbReference>
<feature type="domain" description="Nudix hydrolase" evidence="1">
    <location>
        <begin position="34"/>
        <end position="160"/>
    </location>
</feature>
<dbReference type="AlphaFoldDB" id="A0A2N3WJP9"/>
<evidence type="ECO:0000259" key="1">
    <source>
        <dbReference type="PROSITE" id="PS51462"/>
    </source>
</evidence>
<dbReference type="Gene3D" id="3.90.79.10">
    <property type="entry name" value="Nucleoside Triphosphate Pyrophosphohydrolase"/>
    <property type="match status" value="1"/>
</dbReference>
<gene>
    <name evidence="2" type="ORF">ATK30_4945</name>
</gene>
<evidence type="ECO:0000313" key="2">
    <source>
        <dbReference type="EMBL" id="PKV94076.1"/>
    </source>
</evidence>